<dbReference type="KEGG" id="ahal:FTX54_014185"/>
<dbReference type="EMBL" id="CP144914">
    <property type="protein sequence ID" value="WWD79082.1"/>
    <property type="molecule type" value="Genomic_DNA"/>
</dbReference>
<dbReference type="NCBIfam" id="NF033542">
    <property type="entry name" value="transpos_IS110"/>
    <property type="match status" value="1"/>
</dbReference>
<evidence type="ECO:0000259" key="1">
    <source>
        <dbReference type="Pfam" id="PF01548"/>
    </source>
</evidence>
<dbReference type="GO" id="GO:0004803">
    <property type="term" value="F:transposase activity"/>
    <property type="evidence" value="ECO:0007669"/>
    <property type="project" value="InterPro"/>
</dbReference>
<evidence type="ECO:0000313" key="6">
    <source>
        <dbReference type="EMBL" id="WWD79530.1"/>
    </source>
</evidence>
<dbReference type="KEGG" id="ahal:FTX54_003470"/>
<evidence type="ECO:0000313" key="5">
    <source>
        <dbReference type="EMBL" id="WWD79379.1"/>
    </source>
</evidence>
<organism evidence="3 9">
    <name type="scientific">Alkalicoccus halolimnae</name>
    <dbReference type="NCBI Taxonomy" id="1667239"/>
    <lineage>
        <taxon>Bacteria</taxon>
        <taxon>Bacillati</taxon>
        <taxon>Bacillota</taxon>
        <taxon>Bacilli</taxon>
        <taxon>Bacillales</taxon>
        <taxon>Bacillaceae</taxon>
        <taxon>Alkalicoccus</taxon>
    </lineage>
</organism>
<dbReference type="InterPro" id="IPR047650">
    <property type="entry name" value="Transpos_IS110"/>
</dbReference>
<evidence type="ECO:0000313" key="7">
    <source>
        <dbReference type="EMBL" id="WWD80640.1"/>
    </source>
</evidence>
<name>A0AAJ8LTF2_9BACI</name>
<dbReference type="EMBL" id="CP144914">
    <property type="protein sequence ID" value="WWD79379.1"/>
    <property type="molecule type" value="Genomic_DNA"/>
</dbReference>
<keyword evidence="9" id="KW-1185">Reference proteome</keyword>
<dbReference type="InterPro" id="IPR003346">
    <property type="entry name" value="Transposase_20"/>
</dbReference>
<evidence type="ECO:0000313" key="9">
    <source>
        <dbReference type="Proteomes" id="UP000321816"/>
    </source>
</evidence>
<dbReference type="PANTHER" id="PTHR33055">
    <property type="entry name" value="TRANSPOSASE FOR INSERTION SEQUENCE ELEMENT IS1111A"/>
    <property type="match status" value="1"/>
</dbReference>
<dbReference type="GO" id="GO:0003677">
    <property type="term" value="F:DNA binding"/>
    <property type="evidence" value="ECO:0007669"/>
    <property type="project" value="InterPro"/>
</dbReference>
<feature type="domain" description="Transposase IS110-like N-terminal" evidence="1">
    <location>
        <begin position="23"/>
        <end position="183"/>
    </location>
</feature>
<evidence type="ECO:0000259" key="2">
    <source>
        <dbReference type="Pfam" id="PF02371"/>
    </source>
</evidence>
<evidence type="ECO:0000313" key="3">
    <source>
        <dbReference type="EMBL" id="WWD79054.1"/>
    </source>
</evidence>
<dbReference type="InterPro" id="IPR002525">
    <property type="entry name" value="Transp_IS110-like_N"/>
</dbReference>
<gene>
    <name evidence="7" type="ORF">FTX54_003470</name>
    <name evidence="8" type="ORF">FTX54_008200</name>
    <name evidence="3" type="ORF">FTX54_011555</name>
    <name evidence="4" type="ORF">FTX54_011695</name>
    <name evidence="5" type="ORF">FTX54_013280</name>
    <name evidence="6" type="ORF">FTX54_014185</name>
</gene>
<dbReference type="AlphaFoldDB" id="A0AAJ8LTF2"/>
<dbReference type="EMBL" id="CP144914">
    <property type="protein sequence ID" value="WWD81505.1"/>
    <property type="molecule type" value="Genomic_DNA"/>
</dbReference>
<dbReference type="Proteomes" id="UP000321816">
    <property type="component" value="Chromosome"/>
</dbReference>
<sequence>MKFKMQDQQNQRIARISSSHLIIGVDIAQHHHVARAVNYRGIAFGKPLAFENNEEGFTRLLDRIAAWKEASGCTTEIVGMEPTGHYWLNLTAWLKGRQIDVVTVNPHLVKKNKENRDHTQSKSDAKDALVIADMVKNGYYSQIHPTSETFDSLRVLMANREVLVKRRVATINQLHRWVDIVFPELREVFQDLQSKGAIATLRLFPMPKQLRELDVADVIHGWKTGMKRHAGHRKAETLLAVAKRSVGSTQAPEAYLLHLDQLLEEWDLVTAQLERVEHEVAATLEHVTYRHSFLAIDGISDLSLAGILGEAGDIRGFAHGNALLRHAGLHLAEASSGKWKGQVVLSKRGRSRLRRCLYLATLSLIKNNADFRHLHHVNVQGKKMKKMKSVMKLMGKLARILVALARGGEPYCSEKVRPLPSAV</sequence>
<reference evidence="3 9" key="1">
    <citation type="submission" date="2024-01" db="EMBL/GenBank/DDBJ databases">
        <title>Complete Genome Sequence of Alkalicoccus halolimnae BZ-SZ-XJ29T, a Moderately Halophilic Bacterium Isolated from a Salt Lake.</title>
        <authorList>
            <person name="Zhao B."/>
        </authorList>
    </citation>
    <scope>NUCLEOTIDE SEQUENCE [LARGE SCALE GENOMIC DNA]</scope>
    <source>
        <strain evidence="3 9">BZ-SZ-XJ29</strain>
    </source>
</reference>
<dbReference type="Pfam" id="PF01548">
    <property type="entry name" value="DEDD_Tnp_IS110"/>
    <property type="match status" value="1"/>
</dbReference>
<evidence type="ECO:0000313" key="4">
    <source>
        <dbReference type="EMBL" id="WWD79082.1"/>
    </source>
</evidence>
<proteinExistence type="predicted"/>
<dbReference type="EMBL" id="CP144914">
    <property type="protein sequence ID" value="WWD80640.1"/>
    <property type="molecule type" value="Genomic_DNA"/>
</dbReference>
<protein>
    <submittedName>
        <fullName evidence="3">IS110 family transposase</fullName>
    </submittedName>
</protein>
<dbReference type="KEGG" id="ahal:FTX54_011695"/>
<dbReference type="KEGG" id="ahal:FTX54_008200"/>
<feature type="domain" description="Transposase IS116/IS110/IS902 C-terminal" evidence="2">
    <location>
        <begin position="293"/>
        <end position="375"/>
    </location>
</feature>
<evidence type="ECO:0000313" key="8">
    <source>
        <dbReference type="EMBL" id="WWD81505.1"/>
    </source>
</evidence>
<dbReference type="GO" id="GO:0006313">
    <property type="term" value="P:DNA transposition"/>
    <property type="evidence" value="ECO:0007669"/>
    <property type="project" value="InterPro"/>
</dbReference>
<dbReference type="KEGG" id="ahal:FTX54_011555"/>
<dbReference type="PANTHER" id="PTHR33055:SF13">
    <property type="entry name" value="TRANSPOSASE"/>
    <property type="match status" value="1"/>
</dbReference>
<dbReference type="RefSeq" id="WP_338484666.1">
    <property type="nucleotide sequence ID" value="NZ_CP144914.1"/>
</dbReference>
<accession>A0AAJ8LTF2</accession>
<dbReference type="EMBL" id="CP144914">
    <property type="protein sequence ID" value="WWD79054.1"/>
    <property type="molecule type" value="Genomic_DNA"/>
</dbReference>
<dbReference type="KEGG" id="ahal:FTX54_013280"/>
<dbReference type="EMBL" id="CP144914">
    <property type="protein sequence ID" value="WWD79530.1"/>
    <property type="molecule type" value="Genomic_DNA"/>
</dbReference>
<dbReference type="Pfam" id="PF02371">
    <property type="entry name" value="Transposase_20"/>
    <property type="match status" value="1"/>
</dbReference>